<feature type="domain" description="G-protein coupled receptors family 1 profile" evidence="7">
    <location>
        <begin position="554"/>
        <end position="813"/>
    </location>
</feature>
<dbReference type="EMBL" id="CAJOAY010001654">
    <property type="protein sequence ID" value="CAF3870746.1"/>
    <property type="molecule type" value="Genomic_DNA"/>
</dbReference>
<name>A0A819FM10_9BILA</name>
<feature type="transmembrane region" description="Helical" evidence="5">
    <location>
        <begin position="657"/>
        <end position="679"/>
    </location>
</feature>
<evidence type="ECO:0000313" key="9">
    <source>
        <dbReference type="Proteomes" id="UP000663881"/>
    </source>
</evidence>
<feature type="transmembrane region" description="Helical" evidence="5">
    <location>
        <begin position="538"/>
        <end position="563"/>
    </location>
</feature>
<dbReference type="Gene3D" id="3.80.10.10">
    <property type="entry name" value="Ribonuclease Inhibitor"/>
    <property type="match status" value="1"/>
</dbReference>
<evidence type="ECO:0000256" key="1">
    <source>
        <dbReference type="ARBA" id="ARBA00004370"/>
    </source>
</evidence>
<protein>
    <recommendedName>
        <fullName evidence="10">G-protein coupled receptors family 1 profile domain-containing protein</fullName>
    </recommendedName>
</protein>
<evidence type="ECO:0000259" key="6">
    <source>
        <dbReference type="PROSITE" id="PS50181"/>
    </source>
</evidence>
<evidence type="ECO:0000259" key="7">
    <source>
        <dbReference type="PROSITE" id="PS50262"/>
    </source>
</evidence>
<dbReference type="InterPro" id="IPR001810">
    <property type="entry name" value="F-box_dom"/>
</dbReference>
<feature type="transmembrane region" description="Helical" evidence="5">
    <location>
        <begin position="699"/>
        <end position="723"/>
    </location>
</feature>
<evidence type="ECO:0000256" key="2">
    <source>
        <dbReference type="ARBA" id="ARBA00022692"/>
    </source>
</evidence>
<comment type="subcellular location">
    <subcellularLocation>
        <location evidence="1">Membrane</location>
    </subcellularLocation>
</comment>
<feature type="transmembrane region" description="Helical" evidence="5">
    <location>
        <begin position="575"/>
        <end position="598"/>
    </location>
</feature>
<organism evidence="8 9">
    <name type="scientific">Adineta steineri</name>
    <dbReference type="NCBI Taxonomy" id="433720"/>
    <lineage>
        <taxon>Eukaryota</taxon>
        <taxon>Metazoa</taxon>
        <taxon>Spiralia</taxon>
        <taxon>Gnathifera</taxon>
        <taxon>Rotifera</taxon>
        <taxon>Eurotatoria</taxon>
        <taxon>Bdelloidea</taxon>
        <taxon>Adinetida</taxon>
        <taxon>Adinetidae</taxon>
        <taxon>Adineta</taxon>
    </lineage>
</organism>
<dbReference type="GO" id="GO:0016020">
    <property type="term" value="C:membrane"/>
    <property type="evidence" value="ECO:0007669"/>
    <property type="project" value="UniProtKB-SubCell"/>
</dbReference>
<proteinExistence type="predicted"/>
<dbReference type="CDD" id="cd00637">
    <property type="entry name" value="7tm_classA_rhodopsin-like"/>
    <property type="match status" value="1"/>
</dbReference>
<keyword evidence="2 5" id="KW-0812">Transmembrane</keyword>
<dbReference type="SUPFAM" id="SSF81321">
    <property type="entry name" value="Family A G protein-coupled receptor-like"/>
    <property type="match status" value="1"/>
</dbReference>
<reference evidence="8" key="1">
    <citation type="submission" date="2021-02" db="EMBL/GenBank/DDBJ databases">
        <authorList>
            <person name="Nowell W R."/>
        </authorList>
    </citation>
    <scope>NUCLEOTIDE SEQUENCE</scope>
</reference>
<dbReference type="PROSITE" id="PS50181">
    <property type="entry name" value="FBOX"/>
    <property type="match status" value="1"/>
</dbReference>
<gene>
    <name evidence="8" type="ORF">OKA104_LOCUS22583</name>
</gene>
<dbReference type="Proteomes" id="UP000663881">
    <property type="component" value="Unassembled WGS sequence"/>
</dbReference>
<feature type="transmembrane region" description="Helical" evidence="5">
    <location>
        <begin position="781"/>
        <end position="804"/>
    </location>
</feature>
<evidence type="ECO:0000313" key="8">
    <source>
        <dbReference type="EMBL" id="CAF3870746.1"/>
    </source>
</evidence>
<feature type="transmembrane region" description="Helical" evidence="5">
    <location>
        <begin position="751"/>
        <end position="775"/>
    </location>
</feature>
<evidence type="ECO:0008006" key="10">
    <source>
        <dbReference type="Google" id="ProtNLM"/>
    </source>
</evidence>
<evidence type="ECO:0000256" key="5">
    <source>
        <dbReference type="SAM" id="Phobius"/>
    </source>
</evidence>
<keyword evidence="3 5" id="KW-1133">Transmembrane helix</keyword>
<keyword evidence="4 5" id="KW-0472">Membrane</keyword>
<dbReference type="AlphaFoldDB" id="A0A819FM10"/>
<dbReference type="PROSITE" id="PS50262">
    <property type="entry name" value="G_PROTEIN_RECEP_F1_2"/>
    <property type="match status" value="1"/>
</dbReference>
<feature type="transmembrane region" description="Helical" evidence="5">
    <location>
        <begin position="618"/>
        <end position="645"/>
    </location>
</feature>
<comment type="caution">
    <text evidence="8">The sequence shown here is derived from an EMBL/GenBank/DDBJ whole genome shotgun (WGS) entry which is preliminary data.</text>
</comment>
<dbReference type="Gene3D" id="1.20.1070.10">
    <property type="entry name" value="Rhodopsin 7-helix transmembrane proteins"/>
    <property type="match status" value="1"/>
</dbReference>
<evidence type="ECO:0000256" key="4">
    <source>
        <dbReference type="ARBA" id="ARBA00023136"/>
    </source>
</evidence>
<evidence type="ECO:0000256" key="3">
    <source>
        <dbReference type="ARBA" id="ARBA00022989"/>
    </source>
</evidence>
<sequence length="828" mass="98352">MNQSKQNRMAMMEFENNKRKKLQRIYERKNCIENLPNEIFYEIFDYLEGCLLYEAFSNLNYRFQQLLIDSSVRLKINFVSYSGLLLEQRSKHIVIPKRHQIISFNFDNAFGESPIFTWFPINSQFNRLESITLRDIRTGELLLLLVDLVFLPRLFSLTIYLHKTSKDLSYLYKLIFNLPKLKYHKLSFRGLKINNPLLMATNKQLSTIEYLVIDHICTLNEFITILSYTPRLSHLICKQIVKSNQIMKQQIPIKLIHLTHMCIRYCYLRFDELEDLIKKIGSQFHKLRIHTYKDFTYLDADRWEQLIIQHMPKLHLFRFKYTEMINEHLQITPCHTQINRFHSLFWSQRQWVFNLSIDTDNQQAIAIVYSIHSCRKKQDEFDQYLNDNIRMDNRKSIQQIITPYSQSNQLTVVKLPTIDIKESCINIIQPILLLTSITVLNIAYNKISVAILLKLIDFLPNLDYLLVKSFTVSQLRTLSKEELATVRLTSTTNKITRVNFQQITELAEMQFFMNICPHMQHLVNITKLQLINTMNIKIFLDIIILIFLSLTFFICLWILILILRYFRPLISNISILLTCNTYVTLSFTCMAMFITYIYNLYGDIYSHVSINNNWCQLLAYFVNVCFCALYYSCVLHSIFRLVRVVFYKLKILQSTHFFLITIVIQWLSSFILILCNLLNKDYEYLPFQYRCWISFENIRGLLIATLIIYICPLLTILIIYIYLVQHIRRTPRILQRRQKANERDLIIMKRIIILVLIMIGIGLPTVSILFIYIITNYLITMAYHVQGLSMSVGVFTAAICFAFITPQIQEIFTQKQRQVYSLVVIRTR</sequence>
<accession>A0A819FM10</accession>
<dbReference type="InterPro" id="IPR017452">
    <property type="entry name" value="GPCR_Rhodpsn_7TM"/>
</dbReference>
<dbReference type="SUPFAM" id="SSF52047">
    <property type="entry name" value="RNI-like"/>
    <property type="match status" value="1"/>
</dbReference>
<feature type="domain" description="F-box" evidence="6">
    <location>
        <begin position="29"/>
        <end position="76"/>
    </location>
</feature>
<dbReference type="InterPro" id="IPR032675">
    <property type="entry name" value="LRR_dom_sf"/>
</dbReference>